<keyword evidence="3 6" id="KW-0812">Transmembrane</keyword>
<feature type="transmembrane region" description="Helical" evidence="6">
    <location>
        <begin position="12"/>
        <end position="35"/>
    </location>
</feature>
<dbReference type="Proteomes" id="UP000247465">
    <property type="component" value="Chromosome"/>
</dbReference>
<keyword evidence="2" id="KW-1003">Cell membrane</keyword>
<dbReference type="InterPro" id="IPR011743">
    <property type="entry name" value="Caa3_sub_IV"/>
</dbReference>
<accession>A0A2Z4ABH0</accession>
<proteinExistence type="predicted"/>
<dbReference type="AlphaFoldDB" id="A0A2Z4ABH0"/>
<evidence type="ECO:0000256" key="2">
    <source>
        <dbReference type="ARBA" id="ARBA00022475"/>
    </source>
</evidence>
<comment type="subcellular location">
    <subcellularLocation>
        <location evidence="1">Cell membrane</location>
        <topology evidence="1">Multi-pass membrane protein</topology>
    </subcellularLocation>
</comment>
<reference evidence="7 8" key="1">
    <citation type="submission" date="2018-06" db="EMBL/GenBank/DDBJ databases">
        <title>Draft Genome Sequence of a Novel Marine Bacterium Related to the Verrucomicrobia.</title>
        <authorList>
            <person name="Vosseberg J."/>
            <person name="Martijn J."/>
            <person name="Ettema T.J.G."/>
        </authorList>
    </citation>
    <scope>NUCLEOTIDE SEQUENCE [LARGE SCALE GENOMIC DNA]</scope>
    <source>
        <strain evidence="7">TARA_B100001123</strain>
    </source>
</reference>
<feature type="transmembrane region" description="Helical" evidence="6">
    <location>
        <begin position="70"/>
        <end position="91"/>
    </location>
</feature>
<evidence type="ECO:0000256" key="3">
    <source>
        <dbReference type="ARBA" id="ARBA00022692"/>
    </source>
</evidence>
<evidence type="ECO:0000256" key="6">
    <source>
        <dbReference type="SAM" id="Phobius"/>
    </source>
</evidence>
<evidence type="ECO:0000256" key="5">
    <source>
        <dbReference type="ARBA" id="ARBA00023136"/>
    </source>
</evidence>
<evidence type="ECO:0000256" key="4">
    <source>
        <dbReference type="ARBA" id="ARBA00022989"/>
    </source>
</evidence>
<dbReference type="InterPro" id="IPR005171">
    <property type="entry name" value="Cyt_c_oxidase_su4_prok"/>
</dbReference>
<evidence type="ECO:0000313" key="8">
    <source>
        <dbReference type="Proteomes" id="UP000247465"/>
    </source>
</evidence>
<protein>
    <submittedName>
        <fullName evidence="7">Uncharacterized protein</fullName>
    </submittedName>
</protein>
<keyword evidence="4 6" id="KW-1133">Transmembrane helix</keyword>
<evidence type="ECO:0000256" key="1">
    <source>
        <dbReference type="ARBA" id="ARBA00004651"/>
    </source>
</evidence>
<evidence type="ECO:0000313" key="7">
    <source>
        <dbReference type="EMBL" id="AWT59161.1"/>
    </source>
</evidence>
<dbReference type="NCBIfam" id="TIGR02229">
    <property type="entry name" value="caa3_sub_IV"/>
    <property type="match status" value="1"/>
</dbReference>
<gene>
    <name evidence="7" type="ORF">DF168_00341</name>
</gene>
<dbReference type="GO" id="GO:0005886">
    <property type="term" value="C:plasma membrane"/>
    <property type="evidence" value="ECO:0007669"/>
    <property type="project" value="UniProtKB-SubCell"/>
</dbReference>
<feature type="transmembrane region" description="Helical" evidence="6">
    <location>
        <begin position="41"/>
        <end position="63"/>
    </location>
</feature>
<organism evidence="7 8">
    <name type="scientific">Candidatus Moanibacter tarae</name>
    <dbReference type="NCBI Taxonomy" id="2200854"/>
    <lineage>
        <taxon>Bacteria</taxon>
        <taxon>Pseudomonadati</taxon>
        <taxon>Verrucomicrobiota</taxon>
        <taxon>Opitutia</taxon>
        <taxon>Puniceicoccales</taxon>
        <taxon>Puniceicoccales incertae sedis</taxon>
        <taxon>Candidatus Moanibacter</taxon>
    </lineage>
</organism>
<dbReference type="Pfam" id="PF03626">
    <property type="entry name" value="COX4_pro"/>
    <property type="match status" value="1"/>
</dbReference>
<sequence>MADNIEELNQHVRTCIGVFVALLCLTVLTVAVSYLDYPPPATISIALSIAFVKASIVISYFMHLISEKSLVYWTLGITAAFFLILMVIPIATNLDIVTQTIELSH</sequence>
<name>A0A2Z4ABH0_9BACT</name>
<dbReference type="EMBL" id="CP029803">
    <property type="protein sequence ID" value="AWT59161.1"/>
    <property type="molecule type" value="Genomic_DNA"/>
</dbReference>
<keyword evidence="5 6" id="KW-0472">Membrane</keyword>
<dbReference type="KEGG" id="mtar:DF168_00341"/>